<protein>
    <submittedName>
        <fullName evidence="1">Uncharacterized protein</fullName>
    </submittedName>
</protein>
<accession>A0A9P8TQ80</accession>
<gene>
    <name evidence="1" type="ORF">WICPIJ_002381</name>
</gene>
<reference evidence="1" key="2">
    <citation type="submission" date="2021-01" db="EMBL/GenBank/DDBJ databases">
        <authorList>
            <person name="Schikora-Tamarit M.A."/>
        </authorList>
    </citation>
    <scope>NUCLEOTIDE SEQUENCE</scope>
    <source>
        <strain evidence="1">CBS2887</strain>
    </source>
</reference>
<dbReference type="EMBL" id="JAEUBG010001287">
    <property type="protein sequence ID" value="KAH3686631.1"/>
    <property type="molecule type" value="Genomic_DNA"/>
</dbReference>
<comment type="caution">
    <text evidence="1">The sequence shown here is derived from an EMBL/GenBank/DDBJ whole genome shotgun (WGS) entry which is preliminary data.</text>
</comment>
<name>A0A9P8TQ80_WICPI</name>
<evidence type="ECO:0000313" key="1">
    <source>
        <dbReference type="EMBL" id="KAH3686631.1"/>
    </source>
</evidence>
<organism evidence="1 2">
    <name type="scientific">Wickerhamomyces pijperi</name>
    <name type="common">Yeast</name>
    <name type="synonym">Pichia pijperi</name>
    <dbReference type="NCBI Taxonomy" id="599730"/>
    <lineage>
        <taxon>Eukaryota</taxon>
        <taxon>Fungi</taxon>
        <taxon>Dikarya</taxon>
        <taxon>Ascomycota</taxon>
        <taxon>Saccharomycotina</taxon>
        <taxon>Saccharomycetes</taxon>
        <taxon>Phaffomycetales</taxon>
        <taxon>Wickerhamomycetaceae</taxon>
        <taxon>Wickerhamomyces</taxon>
    </lineage>
</organism>
<evidence type="ECO:0000313" key="2">
    <source>
        <dbReference type="Proteomes" id="UP000774326"/>
    </source>
</evidence>
<sequence>MVKHFSNQVSAVSPAESLTTRQTKNLFSHSSFAILEKGTDSNCWLVPQRHQGSVESYVSVIDWGNVRRVDSFQWPELRDPIKEREIAVLGLGELTDIGLCLVDVQRMWDIFDQAIDKWIQARSAVTVIGVHVKHEVE</sequence>
<keyword evidence="2" id="KW-1185">Reference proteome</keyword>
<dbReference type="AlphaFoldDB" id="A0A9P8TQ80"/>
<proteinExistence type="predicted"/>
<reference evidence="1" key="1">
    <citation type="journal article" date="2021" name="Open Biol.">
        <title>Shared evolutionary footprints suggest mitochondrial oxidative damage underlies multiple complex I losses in fungi.</title>
        <authorList>
            <person name="Schikora-Tamarit M.A."/>
            <person name="Marcet-Houben M."/>
            <person name="Nosek J."/>
            <person name="Gabaldon T."/>
        </authorList>
    </citation>
    <scope>NUCLEOTIDE SEQUENCE</scope>
    <source>
        <strain evidence="1">CBS2887</strain>
    </source>
</reference>
<dbReference type="Proteomes" id="UP000774326">
    <property type="component" value="Unassembled WGS sequence"/>
</dbReference>